<reference evidence="3" key="1">
    <citation type="journal article" date="2019" name="Int. J. Syst. Evol. Microbiol.">
        <title>The Global Catalogue of Microorganisms (GCM) 10K type strain sequencing project: providing services to taxonomists for standard genome sequencing and annotation.</title>
        <authorList>
            <consortium name="The Broad Institute Genomics Platform"/>
            <consortium name="The Broad Institute Genome Sequencing Center for Infectious Disease"/>
            <person name="Wu L."/>
            <person name="Ma J."/>
        </authorList>
    </citation>
    <scope>NUCLEOTIDE SEQUENCE [LARGE SCALE GENOMIC DNA]</scope>
    <source>
        <strain evidence="3">CCUG 62982</strain>
    </source>
</reference>
<proteinExistence type="predicted"/>
<comment type="caution">
    <text evidence="2">The sequence shown here is derived from an EMBL/GenBank/DDBJ whole genome shotgun (WGS) entry which is preliminary data.</text>
</comment>
<keyword evidence="3" id="KW-1185">Reference proteome</keyword>
<dbReference type="RefSeq" id="WP_264943682.1">
    <property type="nucleotide sequence ID" value="NZ_JAPDRA010000003.1"/>
</dbReference>
<organism evidence="2 3">
    <name type="scientific">Sphingomonas canadensis</name>
    <dbReference type="NCBI Taxonomy" id="1219257"/>
    <lineage>
        <taxon>Bacteria</taxon>
        <taxon>Pseudomonadati</taxon>
        <taxon>Pseudomonadota</taxon>
        <taxon>Alphaproteobacteria</taxon>
        <taxon>Sphingomonadales</taxon>
        <taxon>Sphingomonadaceae</taxon>
        <taxon>Sphingomonas</taxon>
    </lineage>
</organism>
<evidence type="ECO:0008006" key="4">
    <source>
        <dbReference type="Google" id="ProtNLM"/>
    </source>
</evidence>
<accession>A0ABW3H4C5</accession>
<feature type="region of interest" description="Disordered" evidence="1">
    <location>
        <begin position="59"/>
        <end position="81"/>
    </location>
</feature>
<evidence type="ECO:0000313" key="2">
    <source>
        <dbReference type="EMBL" id="MFD0946310.1"/>
    </source>
</evidence>
<evidence type="ECO:0000313" key="3">
    <source>
        <dbReference type="Proteomes" id="UP001596977"/>
    </source>
</evidence>
<evidence type="ECO:0000256" key="1">
    <source>
        <dbReference type="SAM" id="MobiDB-lite"/>
    </source>
</evidence>
<name>A0ABW3H4C5_9SPHN</name>
<sequence>MNAANHRREFIKAGLRTRFGTVFAFEDAQGLPRKSVSDFLRGRTNRRVADAIDKALAPESLSDKSDSSDAAIAHRQNGGAK</sequence>
<dbReference type="Proteomes" id="UP001596977">
    <property type="component" value="Unassembled WGS sequence"/>
</dbReference>
<protein>
    <recommendedName>
        <fullName evidence="4">XRE family transcriptional regulator</fullName>
    </recommendedName>
</protein>
<gene>
    <name evidence="2" type="ORF">ACFQ1E_08180</name>
</gene>
<dbReference type="EMBL" id="JBHTJG010000003">
    <property type="protein sequence ID" value="MFD0946310.1"/>
    <property type="molecule type" value="Genomic_DNA"/>
</dbReference>